<sequence>MAAADASVACWGGAAAAGAAGTTAVMSDAPSAVVVVRTRPRVVMPGFRRFRGVCRMTPDLAGDAYRAAVTHGMFVRGFGRRDRLVSRRA</sequence>
<accession>A0A372GEF7</accession>
<keyword evidence="2" id="KW-1185">Reference proteome</keyword>
<reference evidence="1 2" key="1">
    <citation type="submission" date="2018-08" db="EMBL/GenBank/DDBJ databases">
        <title>Actinomadura spongicola sp. nov., isolated from marine sponge Leucetta chagosensis.</title>
        <authorList>
            <person name="Li L."/>
            <person name="Lin H.W."/>
        </authorList>
    </citation>
    <scope>NUCLEOTIDE SEQUENCE [LARGE SCALE GENOMIC DNA]</scope>
    <source>
        <strain evidence="1 2">LHW52907</strain>
    </source>
</reference>
<comment type="caution">
    <text evidence="1">The sequence shown here is derived from an EMBL/GenBank/DDBJ whole genome shotgun (WGS) entry which is preliminary data.</text>
</comment>
<protein>
    <submittedName>
        <fullName evidence="1">Uncharacterized protein</fullName>
    </submittedName>
</protein>
<evidence type="ECO:0000313" key="1">
    <source>
        <dbReference type="EMBL" id="RFS83582.1"/>
    </source>
</evidence>
<dbReference type="Proteomes" id="UP000262882">
    <property type="component" value="Unassembled WGS sequence"/>
</dbReference>
<proteinExistence type="predicted"/>
<gene>
    <name evidence="1" type="ORF">D0T12_21370</name>
</gene>
<dbReference type="AlphaFoldDB" id="A0A372GEF7"/>
<evidence type="ECO:0000313" key="2">
    <source>
        <dbReference type="Proteomes" id="UP000262882"/>
    </source>
</evidence>
<dbReference type="EMBL" id="QVNQ01000006">
    <property type="protein sequence ID" value="RFS83582.1"/>
    <property type="molecule type" value="Genomic_DNA"/>
</dbReference>
<name>A0A372GEF7_9ACTN</name>
<organism evidence="1 2">
    <name type="scientific">Actinomadura spongiicola</name>
    <dbReference type="NCBI Taxonomy" id="2303421"/>
    <lineage>
        <taxon>Bacteria</taxon>
        <taxon>Bacillati</taxon>
        <taxon>Actinomycetota</taxon>
        <taxon>Actinomycetes</taxon>
        <taxon>Streptosporangiales</taxon>
        <taxon>Thermomonosporaceae</taxon>
        <taxon>Actinomadura</taxon>
    </lineage>
</organism>